<keyword evidence="5" id="KW-0349">Heme</keyword>
<feature type="region of interest" description="Disordered" evidence="13">
    <location>
        <begin position="1661"/>
        <end position="1696"/>
    </location>
</feature>
<evidence type="ECO:0000256" key="12">
    <source>
        <dbReference type="ARBA" id="ARBA00023136"/>
    </source>
</evidence>
<evidence type="ECO:0000256" key="10">
    <source>
        <dbReference type="ARBA" id="ARBA00023004"/>
    </source>
</evidence>
<keyword evidence="12 14" id="KW-0472">Membrane</keyword>
<evidence type="ECO:0000256" key="6">
    <source>
        <dbReference type="ARBA" id="ARBA00022723"/>
    </source>
</evidence>
<evidence type="ECO:0000313" key="15">
    <source>
        <dbReference type="EMBL" id="KOX68354.1"/>
    </source>
</evidence>
<comment type="cofactor">
    <cofactor evidence="1">
        <name>heme</name>
        <dbReference type="ChEBI" id="CHEBI:30413"/>
    </cofactor>
</comment>
<evidence type="ECO:0000313" key="16">
    <source>
        <dbReference type="Proteomes" id="UP000053105"/>
    </source>
</evidence>
<dbReference type="FunFam" id="1.10.630.10:FF:000042">
    <property type="entry name" value="Cytochrome P450"/>
    <property type="match status" value="3"/>
</dbReference>
<proteinExistence type="inferred from homology"/>
<feature type="transmembrane region" description="Helical" evidence="14">
    <location>
        <begin position="40"/>
        <end position="63"/>
    </location>
</feature>
<keyword evidence="16" id="KW-1185">Reference proteome</keyword>
<keyword evidence="14" id="KW-1133">Transmembrane helix</keyword>
<dbReference type="SUPFAM" id="SSF48264">
    <property type="entry name" value="Cytochrome P450"/>
    <property type="match status" value="4"/>
</dbReference>
<keyword evidence="6" id="KW-0479">Metal-binding</keyword>
<dbReference type="PANTHER" id="PTHR24292">
    <property type="entry name" value="CYTOCHROME P450"/>
    <property type="match status" value="1"/>
</dbReference>
<dbReference type="InterPro" id="IPR001128">
    <property type="entry name" value="Cyt_P450"/>
</dbReference>
<dbReference type="PROSITE" id="PS00086">
    <property type="entry name" value="CYTOCHROME_P450"/>
    <property type="match status" value="3"/>
</dbReference>
<dbReference type="InterPro" id="IPR050476">
    <property type="entry name" value="Insect_CytP450_Detox"/>
</dbReference>
<evidence type="ECO:0000256" key="1">
    <source>
        <dbReference type="ARBA" id="ARBA00001971"/>
    </source>
</evidence>
<gene>
    <name evidence="15" type="ORF">WN51_07092</name>
</gene>
<evidence type="ECO:0000256" key="4">
    <source>
        <dbReference type="ARBA" id="ARBA00010617"/>
    </source>
</evidence>
<dbReference type="GO" id="GO:0005506">
    <property type="term" value="F:iron ion binding"/>
    <property type="evidence" value="ECO:0007669"/>
    <property type="project" value="InterPro"/>
</dbReference>
<keyword evidence="14" id="KW-0812">Transmembrane</keyword>
<dbReference type="GO" id="GO:0005789">
    <property type="term" value="C:endoplasmic reticulum membrane"/>
    <property type="evidence" value="ECO:0007669"/>
    <property type="project" value="UniProtKB-SubCell"/>
</dbReference>
<keyword evidence="8" id="KW-0492">Microsome</keyword>
<keyword evidence="10" id="KW-0408">Iron</keyword>
<evidence type="ECO:0000256" key="9">
    <source>
        <dbReference type="ARBA" id="ARBA00023002"/>
    </source>
</evidence>
<accession>A0A0N0BC16</accession>
<organism evidence="15 16">
    <name type="scientific">Melipona quadrifasciata</name>
    <dbReference type="NCBI Taxonomy" id="166423"/>
    <lineage>
        <taxon>Eukaryota</taxon>
        <taxon>Metazoa</taxon>
        <taxon>Ecdysozoa</taxon>
        <taxon>Arthropoda</taxon>
        <taxon>Hexapoda</taxon>
        <taxon>Insecta</taxon>
        <taxon>Pterygota</taxon>
        <taxon>Neoptera</taxon>
        <taxon>Endopterygota</taxon>
        <taxon>Hymenoptera</taxon>
        <taxon>Apocrita</taxon>
        <taxon>Aculeata</taxon>
        <taxon>Apoidea</taxon>
        <taxon>Anthophila</taxon>
        <taxon>Apidae</taxon>
        <taxon>Melipona</taxon>
    </lineage>
</organism>
<dbReference type="PRINTS" id="PR00463">
    <property type="entry name" value="EP450I"/>
</dbReference>
<dbReference type="Gene3D" id="1.10.630.10">
    <property type="entry name" value="Cytochrome P450"/>
    <property type="match status" value="4"/>
</dbReference>
<dbReference type="GO" id="GO:0016705">
    <property type="term" value="F:oxidoreductase activity, acting on paired donors, with incorporation or reduction of molecular oxygen"/>
    <property type="evidence" value="ECO:0007669"/>
    <property type="project" value="InterPro"/>
</dbReference>
<keyword evidence="7" id="KW-0256">Endoplasmic reticulum</keyword>
<keyword evidence="9" id="KW-0560">Oxidoreductase</keyword>
<dbReference type="Proteomes" id="UP000053105">
    <property type="component" value="Unassembled WGS sequence"/>
</dbReference>
<name>A0A0N0BC16_9HYME</name>
<evidence type="ECO:0000256" key="7">
    <source>
        <dbReference type="ARBA" id="ARBA00022824"/>
    </source>
</evidence>
<dbReference type="OrthoDB" id="7574487at2759"/>
<reference evidence="15 16" key="1">
    <citation type="submission" date="2015-07" db="EMBL/GenBank/DDBJ databases">
        <title>The genome of Melipona quadrifasciata.</title>
        <authorList>
            <person name="Pan H."/>
            <person name="Kapheim K."/>
        </authorList>
    </citation>
    <scope>NUCLEOTIDE SEQUENCE [LARGE SCALE GENOMIC DNA]</scope>
    <source>
        <strain evidence="15">0111107301</strain>
        <tissue evidence="15">Whole body</tissue>
    </source>
</reference>
<protein>
    <submittedName>
        <fullName evidence="15">Cytochrome P450 6a2</fullName>
    </submittedName>
</protein>
<dbReference type="PRINTS" id="PR00385">
    <property type="entry name" value="P450"/>
</dbReference>
<feature type="compositionally biased region" description="Basic and acidic residues" evidence="13">
    <location>
        <begin position="1667"/>
        <end position="1680"/>
    </location>
</feature>
<feature type="transmembrane region" description="Helical" evidence="14">
    <location>
        <begin position="6"/>
        <end position="28"/>
    </location>
</feature>
<dbReference type="InterPro" id="IPR002401">
    <property type="entry name" value="Cyt_P450_E_grp-I"/>
</dbReference>
<dbReference type="PANTHER" id="PTHR24292:SF54">
    <property type="entry name" value="CYP9F3-RELATED"/>
    <property type="match status" value="1"/>
</dbReference>
<dbReference type="EMBL" id="KQ435936">
    <property type="protein sequence ID" value="KOX68354.1"/>
    <property type="molecule type" value="Genomic_DNA"/>
</dbReference>
<comment type="similarity">
    <text evidence="4">Belongs to the cytochrome P450 family.</text>
</comment>
<comment type="subcellular location">
    <subcellularLocation>
        <location evidence="3">Endoplasmic reticulum membrane</location>
        <topology evidence="3">Peripheral membrane protein</topology>
    </subcellularLocation>
    <subcellularLocation>
        <location evidence="2">Microsome membrane</location>
        <topology evidence="2">Peripheral membrane protein</topology>
    </subcellularLocation>
</comment>
<evidence type="ECO:0000256" key="5">
    <source>
        <dbReference type="ARBA" id="ARBA00022617"/>
    </source>
</evidence>
<dbReference type="GO" id="GO:0004497">
    <property type="term" value="F:monooxygenase activity"/>
    <property type="evidence" value="ECO:0007669"/>
    <property type="project" value="UniProtKB-KW"/>
</dbReference>
<evidence type="ECO:0000256" key="3">
    <source>
        <dbReference type="ARBA" id="ARBA00004406"/>
    </source>
</evidence>
<dbReference type="GO" id="GO:0020037">
    <property type="term" value="F:heme binding"/>
    <property type="evidence" value="ECO:0007669"/>
    <property type="project" value="InterPro"/>
</dbReference>
<dbReference type="InterPro" id="IPR036396">
    <property type="entry name" value="Cyt_P450_sf"/>
</dbReference>
<evidence type="ECO:0000256" key="13">
    <source>
        <dbReference type="SAM" id="MobiDB-lite"/>
    </source>
</evidence>
<evidence type="ECO:0000256" key="11">
    <source>
        <dbReference type="ARBA" id="ARBA00023033"/>
    </source>
</evidence>
<dbReference type="Pfam" id="PF00067">
    <property type="entry name" value="p450"/>
    <property type="match status" value="3"/>
</dbReference>
<sequence length="1696" mass="195893">MDYYQLLFAIGAVVLAIYYYYTSIYNYWKNRDIPGPKPGLFLGNFLGVITGKYAIAIVVKNWYHEFKHEPVFGIYEGRAPLLVINDLELVKDVLIRDFSLFMDRGLPIFEKREPLSQHLFLLESERWRPLRSKLSPTFTSGKLKDMFPLIVECAGHLEKFLDRVADNGEPVECREMAAKFTTDVIGSCAFGISMNALEDEDSEFRRMGRKIFTGFRSQARIMCRQIAPSLIKVFGRFLQSTEIDNFFIGLVRDTMEYREKNNVNRPDMINVLMELKKHPDKVNSIELTDTLLAAQAFVFFAAGFETTSSTIAHALYELAQHQDVQNKLRQEIRDVYEKNGGTLSYVDIKGMKYLDKVFKETLRKYPVVTILSRRAMENYTFKGTKITIPKGMKIWIPVYGIHTDPDIYPEPEKFDPERFEDDAVAARHPMSFLPFSDGPRNCIGCEFFCVYEKTEAVKNYTRGIPGPYQNHTISFLETRKCTTATALKNWYNEFKHEPAFGMYETSSVVEHQGRHNWSQNYTAAFIVLRSSLVSFDVFCETELGQTESSVNMDYYQLLFAIGAVVLAIYYYHTSIYSYWKNRGITGPKPQPFFGNFWAVITRKYAVATAVKNWYHEFKHEPVFGMYEGRTPFLVINDLELVKDVLIRDFSLFMDRGFVVNEKVEPLAQHLFILESERWKPLRSKLSPIFTSGKLKEMFPLVVECAGNLEKFLDRIADSGEPVDCREMSAKFTTDVIGSCAFGISMNALEDEDSEFRRMGRQLFMPTFKPITRNILRQFAPSLLKVFGRFLQSTEIDNFFISLVHDTMEYREKNNVNRPDMINMLMELRKHPDKVNSIELTDTLLAAQAFVFFVAGFETSSSTMGHALYELAQHQDVQDKLRQEIRDTYKKNGGTLTYTDIKEMKYMDKVFKGTQAMENYTFKGTKITIPKGMKIWVPLYGIQTDPDIYPEPEKFDPERFEDDAVAARHPMSFLPFGDGPRNCIGARFAHIQSKVGLATILRNHKVDVCEKTTIPYEPDKRAFLLSLKGGGTRPKQHRKYNSHDVDPRYSTVRAMNRDIPGPKPGPFFGNFWGIITRKYAVATAVKNWYHEFKHEPVFGIYEGKTPLLVINDLELVKDVLIRDFSLFMDRGFPLFDKVEPLTQHLFFLESERWKPLRSKLSPIFTSGKLKEMFPLVVECAENLEKFLDKVADNGEPMECREMAAKFTTDVIGSCAFGISMNALEDEDSEFRRMGRKIFTPSFRHLTRDACRQFTPLLFKVIGKYLQSQDVDNFFIGLVRDTMQYREQNNVTRPDIINMLMELRKHPDNVNSIELTDTLLTAQAFVFFIAGFETSSSTMGHALYELAQHQDVQDKLRQEIRDVYEKNGGTLTYTDIKEMKYMDKVFKETLRKYPVLTMLTRQAMENYTFKGTKITIPKGMRIWVPAYGIQTDPDIYPEPEKFDPERFEDDAVAARHSMSFLPFGDGPRNCIGARFAHIQSKVGLATILRNHKIDVCEETTIPYEADERAFLLTLKGGVNLKISKMQKVWRNMDYFQLLCGIAALFLAVYYYYYTSTYNFWKRLDIPGPKPTLFFGNFLDLVIKKISVPDYIMKWYNHYKNEPLFGIYAGTSPLLFINDLDMIKSVLIKDFALFADCGFEVFEKARARASGISPQVRVFQEPRVSCSDPEQNHDEIQRGEQRGQTRLCPPVDGTEETAE</sequence>
<evidence type="ECO:0000256" key="2">
    <source>
        <dbReference type="ARBA" id="ARBA00004174"/>
    </source>
</evidence>
<keyword evidence="11" id="KW-0503">Monooxygenase</keyword>
<evidence type="ECO:0000256" key="14">
    <source>
        <dbReference type="SAM" id="Phobius"/>
    </source>
</evidence>
<evidence type="ECO:0000256" key="8">
    <source>
        <dbReference type="ARBA" id="ARBA00022848"/>
    </source>
</evidence>
<dbReference type="STRING" id="166423.A0A0N0BC16"/>
<dbReference type="CDD" id="cd11056">
    <property type="entry name" value="CYP6-like"/>
    <property type="match status" value="3"/>
</dbReference>
<feature type="transmembrane region" description="Helical" evidence="14">
    <location>
        <begin position="1532"/>
        <end position="1551"/>
    </location>
</feature>
<dbReference type="InterPro" id="IPR017972">
    <property type="entry name" value="Cyt_P450_CS"/>
</dbReference>